<evidence type="ECO:0000256" key="1">
    <source>
        <dbReference type="ARBA" id="ARBA00022475"/>
    </source>
</evidence>
<accession>C0GHQ5</accession>
<name>C0GHQ5_DETAL</name>
<comment type="caution">
    <text evidence="6">The sequence shown here is derived from an EMBL/GenBank/DDBJ whole genome shotgun (WGS) entry which is preliminary data.</text>
</comment>
<evidence type="ECO:0000256" key="2">
    <source>
        <dbReference type="ARBA" id="ARBA00022692"/>
    </source>
</evidence>
<dbReference type="EMBL" id="ACJM01000009">
    <property type="protein sequence ID" value="EEG77261.1"/>
    <property type="molecule type" value="Genomic_DNA"/>
</dbReference>
<keyword evidence="3 5" id="KW-1133">Transmembrane helix</keyword>
<reference evidence="6 7" key="1">
    <citation type="submission" date="2009-02" db="EMBL/GenBank/DDBJ databases">
        <title>Sequencing of the draft genome and assembly of Dethiobacter alkaliphilus AHT 1.</title>
        <authorList>
            <consortium name="US DOE Joint Genome Institute (JGI-PGF)"/>
            <person name="Lucas S."/>
            <person name="Copeland A."/>
            <person name="Lapidus A."/>
            <person name="Glavina del Rio T."/>
            <person name="Dalin E."/>
            <person name="Tice H."/>
            <person name="Bruce D."/>
            <person name="Goodwin L."/>
            <person name="Pitluck S."/>
            <person name="Larimer F."/>
            <person name="Land M.L."/>
            <person name="Hauser L."/>
            <person name="Muyzer G."/>
        </authorList>
    </citation>
    <scope>NUCLEOTIDE SEQUENCE [LARGE SCALE GENOMIC DNA]</scope>
    <source>
        <strain evidence="6 7">AHT 1</strain>
    </source>
</reference>
<keyword evidence="4 5" id="KW-0472">Membrane</keyword>
<organism evidence="6 7">
    <name type="scientific">Dethiobacter alkaliphilus AHT 1</name>
    <dbReference type="NCBI Taxonomy" id="555088"/>
    <lineage>
        <taxon>Bacteria</taxon>
        <taxon>Bacillati</taxon>
        <taxon>Bacillota</taxon>
        <taxon>Dethiobacteria</taxon>
        <taxon>Dethiobacterales</taxon>
        <taxon>Dethiobacteraceae</taxon>
        <taxon>Dethiobacter</taxon>
    </lineage>
</organism>
<keyword evidence="1" id="KW-1003">Cell membrane</keyword>
<dbReference type="InterPro" id="IPR022853">
    <property type="entry name" value="FloA"/>
</dbReference>
<evidence type="ECO:0000256" key="4">
    <source>
        <dbReference type="ARBA" id="ARBA00023136"/>
    </source>
</evidence>
<dbReference type="eggNOG" id="COG4864">
    <property type="taxonomic scope" value="Bacteria"/>
</dbReference>
<keyword evidence="2 5" id="KW-0812">Transmembrane</keyword>
<evidence type="ECO:0000256" key="5">
    <source>
        <dbReference type="SAM" id="Phobius"/>
    </source>
</evidence>
<evidence type="ECO:0000313" key="6">
    <source>
        <dbReference type="EMBL" id="EEG77261.1"/>
    </source>
</evidence>
<proteinExistence type="predicted"/>
<evidence type="ECO:0000313" key="7">
    <source>
        <dbReference type="Proteomes" id="UP000006443"/>
    </source>
</evidence>
<protein>
    <submittedName>
        <fullName evidence="6">Uncharacterized protein</fullName>
    </submittedName>
</protein>
<evidence type="ECO:0000256" key="3">
    <source>
        <dbReference type="ARBA" id="ARBA00022989"/>
    </source>
</evidence>
<dbReference type="RefSeq" id="WP_008517102.1">
    <property type="nucleotide sequence ID" value="NZ_ACJM01000009.1"/>
</dbReference>
<sequence length="211" mass="23214">MELIIIILGLILLFVSIIIMIIPLGSWISTKAAGVPVSIFYFLGMRLRRSNIEKIISSLITAHKAGLDLNIMSLEGYALAGGNVEQVVKTLISARESGKNLSFEEAAKMDLSDGTASADVRQVSTKGCDISDKSLIRARIEEALSAAGYNDQQAITDISYNMTEGLDKLTLLFEFYTNPEAFDKKEIETLVSDFLIHVPNRLSIARDLIDR</sequence>
<feature type="transmembrane region" description="Helical" evidence="5">
    <location>
        <begin position="5"/>
        <end position="22"/>
    </location>
</feature>
<dbReference type="STRING" id="555088.DealDRAFT_2014"/>
<keyword evidence="7" id="KW-1185">Reference proteome</keyword>
<dbReference type="Pfam" id="PF12127">
    <property type="entry name" value="FloA"/>
    <property type="match status" value="1"/>
</dbReference>
<dbReference type="Proteomes" id="UP000006443">
    <property type="component" value="Unassembled WGS sequence"/>
</dbReference>
<gene>
    <name evidence="6" type="ORF">DealDRAFT_2014</name>
</gene>
<dbReference type="AlphaFoldDB" id="C0GHQ5"/>